<organism evidence="2 3">
    <name type="scientific">Nelumbo nucifera</name>
    <name type="common">Sacred lotus</name>
    <dbReference type="NCBI Taxonomy" id="4432"/>
    <lineage>
        <taxon>Eukaryota</taxon>
        <taxon>Viridiplantae</taxon>
        <taxon>Streptophyta</taxon>
        <taxon>Embryophyta</taxon>
        <taxon>Tracheophyta</taxon>
        <taxon>Spermatophyta</taxon>
        <taxon>Magnoliopsida</taxon>
        <taxon>Proteales</taxon>
        <taxon>Nelumbonaceae</taxon>
        <taxon>Nelumbo</taxon>
    </lineage>
</organism>
<evidence type="ECO:0000256" key="1">
    <source>
        <dbReference type="SAM" id="Phobius"/>
    </source>
</evidence>
<dbReference type="EMBL" id="DUZY01000006">
    <property type="protein sequence ID" value="DAD42686.1"/>
    <property type="molecule type" value="Genomic_DNA"/>
</dbReference>
<evidence type="ECO:0000313" key="3">
    <source>
        <dbReference type="Proteomes" id="UP000607653"/>
    </source>
</evidence>
<dbReference type="AlphaFoldDB" id="A0A822ZI31"/>
<comment type="caution">
    <text evidence="2">The sequence shown here is derived from an EMBL/GenBank/DDBJ whole genome shotgun (WGS) entry which is preliminary data.</text>
</comment>
<reference evidence="2 3" key="1">
    <citation type="journal article" date="2020" name="Mol. Biol. Evol.">
        <title>Distinct Expression and Methylation Patterns for Genes with Different Fates following a Single Whole-Genome Duplication in Flowering Plants.</title>
        <authorList>
            <person name="Shi T."/>
            <person name="Rahmani R.S."/>
            <person name="Gugger P.F."/>
            <person name="Wang M."/>
            <person name="Li H."/>
            <person name="Zhang Y."/>
            <person name="Li Z."/>
            <person name="Wang Q."/>
            <person name="Van de Peer Y."/>
            <person name="Marchal K."/>
            <person name="Chen J."/>
        </authorList>
    </citation>
    <scope>NUCLEOTIDE SEQUENCE [LARGE SCALE GENOMIC DNA]</scope>
    <source>
        <tissue evidence="2">Leaf</tissue>
    </source>
</reference>
<accession>A0A822ZI31</accession>
<keyword evidence="1" id="KW-0812">Transmembrane</keyword>
<feature type="transmembrane region" description="Helical" evidence="1">
    <location>
        <begin position="12"/>
        <end position="30"/>
    </location>
</feature>
<proteinExistence type="predicted"/>
<gene>
    <name evidence="2" type="ORF">HUJ06_000916</name>
</gene>
<keyword evidence="1" id="KW-0472">Membrane</keyword>
<name>A0A822ZI31_NELNU</name>
<evidence type="ECO:0000313" key="2">
    <source>
        <dbReference type="EMBL" id="DAD42686.1"/>
    </source>
</evidence>
<sequence length="94" mass="11145">MYISYNNKEDTSIKIFSYLSFFSISFLLPIRKVLTKVVYHYEIELDIEKMLKLVMQFGLDICLIAVPKSKGERELKESRIQKMEPKCRAYLNLT</sequence>
<keyword evidence="3" id="KW-1185">Reference proteome</keyword>
<protein>
    <submittedName>
        <fullName evidence="2">Uncharacterized protein</fullName>
    </submittedName>
</protein>
<dbReference type="Proteomes" id="UP000607653">
    <property type="component" value="Unassembled WGS sequence"/>
</dbReference>
<keyword evidence="1" id="KW-1133">Transmembrane helix</keyword>